<comment type="caution">
    <text evidence="2">The sequence shown here is derived from an EMBL/GenBank/DDBJ whole genome shotgun (WGS) entry which is preliminary data.</text>
</comment>
<dbReference type="Gene3D" id="1.10.10.60">
    <property type="entry name" value="Homeodomain-like"/>
    <property type="match status" value="1"/>
</dbReference>
<evidence type="ECO:0000313" key="2">
    <source>
        <dbReference type="EMBL" id="KAJ3174996.1"/>
    </source>
</evidence>
<sequence>MSSEASPPAAAAPAGPRRPSQYEQCQEEIRQLHAQQKKKAHARERAPSAEAAHNSGQAKKAKHTTAVAAESDVAHADTGGDAAQKPVRAGGAAAASTTATAAGASSSPAPGSSSGAQPMDDVEELGAPIDLRDRRGILKKMMERGHSQSLVEMFTLERSPSKEEVERMAQQLHLHPQEVWDFFEAMRATALAKWTREKKEAGEAAHVSTAFPSTSSRRSSHYGTTPSDRIPTADRSSIPLSSSSAQSEAARRASFVQQAPRSIVMIDPYGRRPSLVLNPVIPGAQLVPGQLVYPGPGGSPGYIAAQVYFPHGTTPQGSHASTPSHGEQKHARQHQKAQQQQQQQHGHRRPSTAPGGGAGGSAGSYQAQHEKKQQQQHTPTSTPVTPGSGHSSQQSYFQQPPLVYVPQYYLPPMGYPNQQQQRQQHKQQQQQQQQQQARRPSTASRTPSFAAAGGGGQPPTMQPHHHPATGPARSRAGSQAFNLAHFASSGNGGGSTGSSAPVPGTVSYVPTSATAATSGTAMHNNNNNGNSHYQHHTTSNNNHHHPSASTTSTSSSSPAQQQHRARDYYQPRSATPAAMVIDPMLEHRRSAASVPTAATVAAAAAAARTRRMSAAGLVPAPAPPAPYDKA</sequence>
<dbReference type="Proteomes" id="UP001212152">
    <property type="component" value="Unassembled WGS sequence"/>
</dbReference>
<feature type="region of interest" description="Disordered" evidence="1">
    <location>
        <begin position="309"/>
        <end position="505"/>
    </location>
</feature>
<organism evidence="2 3">
    <name type="scientific">Geranomyces variabilis</name>
    <dbReference type="NCBI Taxonomy" id="109894"/>
    <lineage>
        <taxon>Eukaryota</taxon>
        <taxon>Fungi</taxon>
        <taxon>Fungi incertae sedis</taxon>
        <taxon>Chytridiomycota</taxon>
        <taxon>Chytridiomycota incertae sedis</taxon>
        <taxon>Chytridiomycetes</taxon>
        <taxon>Spizellomycetales</taxon>
        <taxon>Powellomycetaceae</taxon>
        <taxon>Geranomyces</taxon>
    </lineage>
</organism>
<feature type="compositionally biased region" description="Polar residues" evidence="1">
    <location>
        <begin position="313"/>
        <end position="325"/>
    </location>
</feature>
<feature type="region of interest" description="Disordered" evidence="1">
    <location>
        <begin position="1"/>
        <end position="128"/>
    </location>
</feature>
<keyword evidence="3" id="KW-1185">Reference proteome</keyword>
<protein>
    <submittedName>
        <fullName evidence="2">Uncharacterized protein</fullName>
    </submittedName>
</protein>
<reference evidence="2" key="1">
    <citation type="submission" date="2020-05" db="EMBL/GenBank/DDBJ databases">
        <title>Phylogenomic resolution of chytrid fungi.</title>
        <authorList>
            <person name="Stajich J.E."/>
            <person name="Amses K."/>
            <person name="Simmons R."/>
            <person name="Seto K."/>
            <person name="Myers J."/>
            <person name="Bonds A."/>
            <person name="Quandt C.A."/>
            <person name="Barry K."/>
            <person name="Liu P."/>
            <person name="Grigoriev I."/>
            <person name="Longcore J.E."/>
            <person name="James T.Y."/>
        </authorList>
    </citation>
    <scope>NUCLEOTIDE SEQUENCE</scope>
    <source>
        <strain evidence="2">JEL0379</strain>
    </source>
</reference>
<dbReference type="EMBL" id="JADGJQ010000057">
    <property type="protein sequence ID" value="KAJ3174996.1"/>
    <property type="molecule type" value="Genomic_DNA"/>
</dbReference>
<feature type="compositionally biased region" description="Low complexity" evidence="1">
    <location>
        <begin position="517"/>
        <end position="562"/>
    </location>
</feature>
<feature type="compositionally biased region" description="Low complexity" evidence="1">
    <location>
        <begin position="375"/>
        <end position="436"/>
    </location>
</feature>
<dbReference type="AlphaFoldDB" id="A0AAD5TF56"/>
<name>A0AAD5TF56_9FUNG</name>
<proteinExistence type="predicted"/>
<feature type="region of interest" description="Disordered" evidence="1">
    <location>
        <begin position="517"/>
        <end position="573"/>
    </location>
</feature>
<gene>
    <name evidence="2" type="ORF">HDU87_006530</name>
</gene>
<feature type="region of interest" description="Disordered" evidence="1">
    <location>
        <begin position="199"/>
        <end position="257"/>
    </location>
</feature>
<feature type="compositionally biased region" description="Polar residues" evidence="1">
    <location>
        <begin position="437"/>
        <end position="447"/>
    </location>
</feature>
<feature type="compositionally biased region" description="Polar residues" evidence="1">
    <location>
        <begin position="210"/>
        <end position="227"/>
    </location>
</feature>
<accession>A0AAD5TF56</accession>
<feature type="compositionally biased region" description="Low complexity" evidence="1">
    <location>
        <begin position="89"/>
        <end position="116"/>
    </location>
</feature>
<evidence type="ECO:0000256" key="1">
    <source>
        <dbReference type="SAM" id="MobiDB-lite"/>
    </source>
</evidence>
<feature type="compositionally biased region" description="Low complexity" evidence="1">
    <location>
        <begin position="1"/>
        <end position="19"/>
    </location>
</feature>
<evidence type="ECO:0000313" key="3">
    <source>
        <dbReference type="Proteomes" id="UP001212152"/>
    </source>
</evidence>
<feature type="compositionally biased region" description="Low complexity" evidence="1">
    <location>
        <begin position="233"/>
        <end position="254"/>
    </location>
</feature>